<evidence type="ECO:0000313" key="2">
    <source>
        <dbReference type="Proteomes" id="UP001175097"/>
    </source>
</evidence>
<dbReference type="RefSeq" id="WP_301242198.1">
    <property type="nucleotide sequence ID" value="NZ_JAROCC010000002.1"/>
</dbReference>
<reference evidence="1" key="1">
    <citation type="submission" date="2023-03" db="EMBL/GenBank/DDBJ databases">
        <title>MT1 and MT2 Draft Genomes of Novel Species.</title>
        <authorList>
            <person name="Venkateswaran K."/>
        </authorList>
    </citation>
    <scope>NUCLEOTIDE SEQUENCE</scope>
    <source>
        <strain evidence="1">F6_3S_P_2</strain>
    </source>
</reference>
<dbReference type="InterPro" id="IPR025062">
    <property type="entry name" value="DUF4003"/>
</dbReference>
<proteinExistence type="predicted"/>
<dbReference type="EMBL" id="JAROCC010000002">
    <property type="protein sequence ID" value="MDN4606676.1"/>
    <property type="molecule type" value="Genomic_DNA"/>
</dbReference>
<gene>
    <name evidence="1" type="ORF">P5G49_04200</name>
</gene>
<dbReference type="Pfam" id="PF13170">
    <property type="entry name" value="DUF4003"/>
    <property type="match status" value="1"/>
</dbReference>
<sequence>MRLDTIRHEVETTYDKVKSLAGWSVSKNVVLTITSYYVTAEREFNAVDFNRAMAALKERSGWFSPLRGHLLPMMAAFLTQSGNSVDEVVDRLMEKQRVLKQAGFRNSIHSYLAAILMNDDADLFEVEAERAKKLYNAMKKQHFFLTSEDDYTYAMLLGKKGEDPELHAKAMRNYYDALRKEGFRAGNELQWLSQVLTYTDIDFKSHLVQRAVRIFEMLGDDLKAMPVHYPMIGFLTVFDVEDGNIREIISLAKELGQSKQFKWNREMALSLACGILLHHLTESADQVGVSMAASVDMIIQAQQAVMAVTVAAVATSSAHSASNG</sequence>
<accession>A0ABT8JQ24</accession>
<keyword evidence="2" id="KW-1185">Reference proteome</keyword>
<organism evidence="1 2">
    <name type="scientific">Sporosarcina highlanderae</name>
    <dbReference type="NCBI Taxonomy" id="3035916"/>
    <lineage>
        <taxon>Bacteria</taxon>
        <taxon>Bacillati</taxon>
        <taxon>Bacillota</taxon>
        <taxon>Bacilli</taxon>
        <taxon>Bacillales</taxon>
        <taxon>Caryophanaceae</taxon>
        <taxon>Sporosarcina</taxon>
    </lineage>
</organism>
<name>A0ABT8JQ24_9BACL</name>
<dbReference type="Proteomes" id="UP001175097">
    <property type="component" value="Unassembled WGS sequence"/>
</dbReference>
<evidence type="ECO:0000313" key="1">
    <source>
        <dbReference type="EMBL" id="MDN4606676.1"/>
    </source>
</evidence>
<comment type="caution">
    <text evidence="1">The sequence shown here is derived from an EMBL/GenBank/DDBJ whole genome shotgun (WGS) entry which is preliminary data.</text>
</comment>
<protein>
    <submittedName>
        <fullName evidence="1">DUF4003 family protein</fullName>
    </submittedName>
</protein>